<evidence type="ECO:0000313" key="2">
    <source>
        <dbReference type="Proteomes" id="UP000694414"/>
    </source>
</evidence>
<dbReference type="Proteomes" id="UP000694414">
    <property type="component" value="Unplaced"/>
</dbReference>
<organism evidence="1 2">
    <name type="scientific">Prolemur simus</name>
    <name type="common">Greater bamboo lemur</name>
    <name type="synonym">Hapalemur simus</name>
    <dbReference type="NCBI Taxonomy" id="1328070"/>
    <lineage>
        <taxon>Eukaryota</taxon>
        <taxon>Metazoa</taxon>
        <taxon>Chordata</taxon>
        <taxon>Craniata</taxon>
        <taxon>Vertebrata</taxon>
        <taxon>Euteleostomi</taxon>
        <taxon>Mammalia</taxon>
        <taxon>Eutheria</taxon>
        <taxon>Euarchontoglires</taxon>
        <taxon>Primates</taxon>
        <taxon>Strepsirrhini</taxon>
        <taxon>Lemuriformes</taxon>
        <taxon>Lemuridae</taxon>
        <taxon>Prolemur</taxon>
    </lineage>
</organism>
<evidence type="ECO:0000313" key="1">
    <source>
        <dbReference type="Ensembl" id="ENSPSMP00000013707.1"/>
    </source>
</evidence>
<reference evidence="1" key="2">
    <citation type="submission" date="2025-09" db="UniProtKB">
        <authorList>
            <consortium name="Ensembl"/>
        </authorList>
    </citation>
    <scope>IDENTIFICATION</scope>
</reference>
<dbReference type="GeneTree" id="ENSGT01100000263819"/>
<reference evidence="1" key="1">
    <citation type="submission" date="2025-08" db="UniProtKB">
        <authorList>
            <consortium name="Ensembl"/>
        </authorList>
    </citation>
    <scope>IDENTIFICATION</scope>
</reference>
<dbReference type="AlphaFoldDB" id="A0A8C8Z5E4"/>
<name>A0A8C8Z5E4_PROSS</name>
<dbReference type="Ensembl" id="ENSPSMT00000015944.1">
    <property type="protein sequence ID" value="ENSPSMP00000013707.1"/>
    <property type="gene ID" value="ENSPSMG00000009845.1"/>
</dbReference>
<keyword evidence="2" id="KW-1185">Reference proteome</keyword>
<proteinExistence type="predicted"/>
<accession>A0A8C8Z5E4</accession>
<sequence length="56" mass="6229">MGSVQVVPVTILVSQPQQPETHELGICFRYSGMEMVLLNVQMNYSVENCSAPFRVA</sequence>
<protein>
    <submittedName>
        <fullName evidence="1">Uncharacterized protein</fullName>
    </submittedName>
</protein>